<dbReference type="Proteomes" id="UP001341840">
    <property type="component" value="Unassembled WGS sequence"/>
</dbReference>
<dbReference type="EMBL" id="JASCZI010181693">
    <property type="protein sequence ID" value="MED6185365.1"/>
    <property type="molecule type" value="Genomic_DNA"/>
</dbReference>
<gene>
    <name evidence="1" type="ORF">PIB30_056395</name>
</gene>
<proteinExistence type="predicted"/>
<comment type="caution">
    <text evidence="1">The sequence shown here is derived from an EMBL/GenBank/DDBJ whole genome shotgun (WGS) entry which is preliminary data.</text>
</comment>
<sequence length="85" mass="8877">MLVMSPPSLADTTTVLGRDVATNLLHKPLMRAATVRMLLPLTPMSSCLAAPTSAGGTAASCHHHGPNLASRQEEELGILLNMQCG</sequence>
<evidence type="ECO:0000313" key="2">
    <source>
        <dbReference type="Proteomes" id="UP001341840"/>
    </source>
</evidence>
<reference evidence="1 2" key="1">
    <citation type="journal article" date="2023" name="Plants (Basel)">
        <title>Bridging the Gap: Combining Genomics and Transcriptomics Approaches to Understand Stylosanthes scabra, an Orphan Legume from the Brazilian Caatinga.</title>
        <authorList>
            <person name="Ferreira-Neto J.R.C."/>
            <person name="da Silva M.D."/>
            <person name="Binneck E."/>
            <person name="de Melo N.F."/>
            <person name="da Silva R.H."/>
            <person name="de Melo A.L.T.M."/>
            <person name="Pandolfi V."/>
            <person name="Bustamante F.O."/>
            <person name="Brasileiro-Vidal A.C."/>
            <person name="Benko-Iseppon A.M."/>
        </authorList>
    </citation>
    <scope>NUCLEOTIDE SEQUENCE [LARGE SCALE GENOMIC DNA]</scope>
    <source>
        <tissue evidence="1">Leaves</tissue>
    </source>
</reference>
<evidence type="ECO:0000313" key="1">
    <source>
        <dbReference type="EMBL" id="MED6185365.1"/>
    </source>
</evidence>
<organism evidence="1 2">
    <name type="scientific">Stylosanthes scabra</name>
    <dbReference type="NCBI Taxonomy" id="79078"/>
    <lineage>
        <taxon>Eukaryota</taxon>
        <taxon>Viridiplantae</taxon>
        <taxon>Streptophyta</taxon>
        <taxon>Embryophyta</taxon>
        <taxon>Tracheophyta</taxon>
        <taxon>Spermatophyta</taxon>
        <taxon>Magnoliopsida</taxon>
        <taxon>eudicotyledons</taxon>
        <taxon>Gunneridae</taxon>
        <taxon>Pentapetalae</taxon>
        <taxon>rosids</taxon>
        <taxon>fabids</taxon>
        <taxon>Fabales</taxon>
        <taxon>Fabaceae</taxon>
        <taxon>Papilionoideae</taxon>
        <taxon>50 kb inversion clade</taxon>
        <taxon>dalbergioids sensu lato</taxon>
        <taxon>Dalbergieae</taxon>
        <taxon>Pterocarpus clade</taxon>
        <taxon>Stylosanthes</taxon>
    </lineage>
</organism>
<accession>A0ABU6WJU8</accession>
<protein>
    <submittedName>
        <fullName evidence="1">Uncharacterized protein</fullName>
    </submittedName>
</protein>
<name>A0ABU6WJU8_9FABA</name>
<keyword evidence="2" id="KW-1185">Reference proteome</keyword>